<dbReference type="Proteomes" id="UP001417504">
    <property type="component" value="Unassembled WGS sequence"/>
</dbReference>
<sequence length="106" mass="12030">MWRVESPIGVNKIMMAEAVEAVGVESIEIDMILDWLSQSTTQQPLQEDMQHMIPNLQNSETQVIAILEHLIDEEELSPQPIYDLEETVNAATLESAEFDEFSIVNE</sequence>
<name>A0AAP0IKI0_9MAGN</name>
<evidence type="ECO:0000313" key="1">
    <source>
        <dbReference type="EMBL" id="KAK9116222.1"/>
    </source>
</evidence>
<dbReference type="EMBL" id="JBBNAE010000006">
    <property type="protein sequence ID" value="KAK9116222.1"/>
    <property type="molecule type" value="Genomic_DNA"/>
</dbReference>
<comment type="caution">
    <text evidence="1">The sequence shown here is derived from an EMBL/GenBank/DDBJ whole genome shotgun (WGS) entry which is preliminary data.</text>
</comment>
<keyword evidence="2" id="KW-1185">Reference proteome</keyword>
<accession>A0AAP0IKI0</accession>
<proteinExistence type="predicted"/>
<organism evidence="1 2">
    <name type="scientific">Stephania japonica</name>
    <dbReference type="NCBI Taxonomy" id="461633"/>
    <lineage>
        <taxon>Eukaryota</taxon>
        <taxon>Viridiplantae</taxon>
        <taxon>Streptophyta</taxon>
        <taxon>Embryophyta</taxon>
        <taxon>Tracheophyta</taxon>
        <taxon>Spermatophyta</taxon>
        <taxon>Magnoliopsida</taxon>
        <taxon>Ranunculales</taxon>
        <taxon>Menispermaceae</taxon>
        <taxon>Menispermoideae</taxon>
        <taxon>Cissampelideae</taxon>
        <taxon>Stephania</taxon>
    </lineage>
</organism>
<evidence type="ECO:0000313" key="2">
    <source>
        <dbReference type="Proteomes" id="UP001417504"/>
    </source>
</evidence>
<reference evidence="1 2" key="1">
    <citation type="submission" date="2024-01" db="EMBL/GenBank/DDBJ databases">
        <title>Genome assemblies of Stephania.</title>
        <authorList>
            <person name="Yang L."/>
        </authorList>
    </citation>
    <scope>NUCLEOTIDE SEQUENCE [LARGE SCALE GENOMIC DNA]</scope>
    <source>
        <strain evidence="1">QJT</strain>
        <tissue evidence="1">Leaf</tissue>
    </source>
</reference>
<dbReference type="AlphaFoldDB" id="A0AAP0IKI0"/>
<protein>
    <submittedName>
        <fullName evidence="1">Uncharacterized protein</fullName>
    </submittedName>
</protein>
<gene>
    <name evidence="1" type="ORF">Sjap_015169</name>
</gene>